<dbReference type="GO" id="GO:0016788">
    <property type="term" value="F:hydrolase activity, acting on ester bonds"/>
    <property type="evidence" value="ECO:0007669"/>
    <property type="project" value="UniProtKB-ARBA"/>
</dbReference>
<feature type="domain" description="SGNH hydrolase-type esterase" evidence="1">
    <location>
        <begin position="56"/>
        <end position="233"/>
    </location>
</feature>
<evidence type="ECO:0000313" key="3">
    <source>
        <dbReference type="Proteomes" id="UP000239068"/>
    </source>
</evidence>
<dbReference type="EMBL" id="MSCM01000002">
    <property type="protein sequence ID" value="PQJ77179.1"/>
    <property type="molecule type" value="Genomic_DNA"/>
</dbReference>
<dbReference type="AlphaFoldDB" id="A0A2S7WHU4"/>
<evidence type="ECO:0000313" key="2">
    <source>
        <dbReference type="EMBL" id="PQJ77179.1"/>
    </source>
</evidence>
<sequence length="251" mass="28318">MKNSFYFILLFLIFSCGNMSEFEEEFDSEVIITFKDSIIDTSNLDSINRNNFKILALGDSYTIGQSVCEKCRFPAQLVDSLLKKTTNKSTFDLKIVAKTGWTTSNLIKAIDSENLTSDYNFVTLLIGVNNQYQNRPFSFYEQEFPLLVNSAISFVNGNSKKLVVLSIPDYAFTPFGNGNTSISDGVKKYNDFAKSYCNQKNITFLNITDITQQGLINSLLVANDGLHPSKEAYSKFVERLLPLAIEKIMLK</sequence>
<dbReference type="SUPFAM" id="SSF52266">
    <property type="entry name" value="SGNH hydrolase"/>
    <property type="match status" value="1"/>
</dbReference>
<dbReference type="Gene3D" id="3.40.50.1110">
    <property type="entry name" value="SGNH hydrolase"/>
    <property type="match status" value="1"/>
</dbReference>
<evidence type="ECO:0000259" key="1">
    <source>
        <dbReference type="Pfam" id="PF13472"/>
    </source>
</evidence>
<reference evidence="2 3" key="1">
    <citation type="submission" date="2016-12" db="EMBL/GenBank/DDBJ databases">
        <title>Trade-off between light-utilization and light-protection in marine flavobacteria.</title>
        <authorList>
            <person name="Kumagai Y."/>
            <person name="Yoshizawa S."/>
            <person name="Kogure K."/>
            <person name="Iwasaki W."/>
        </authorList>
    </citation>
    <scope>NUCLEOTIDE SEQUENCE [LARGE SCALE GENOMIC DNA]</scope>
    <source>
        <strain evidence="2 3">ATCC 43844</strain>
    </source>
</reference>
<dbReference type="InterPro" id="IPR013830">
    <property type="entry name" value="SGNH_hydro"/>
</dbReference>
<keyword evidence="3" id="KW-1185">Reference proteome</keyword>
<comment type="caution">
    <text evidence="2">The sequence shown here is derived from an EMBL/GenBank/DDBJ whole genome shotgun (WGS) entry which is preliminary data.</text>
</comment>
<dbReference type="InterPro" id="IPR036514">
    <property type="entry name" value="SGNH_hydro_sf"/>
</dbReference>
<organism evidence="2 3">
    <name type="scientific">Polaribacter glomeratus</name>
    <dbReference type="NCBI Taxonomy" id="102"/>
    <lineage>
        <taxon>Bacteria</taxon>
        <taxon>Pseudomonadati</taxon>
        <taxon>Bacteroidota</taxon>
        <taxon>Flavobacteriia</taxon>
        <taxon>Flavobacteriales</taxon>
        <taxon>Flavobacteriaceae</taxon>
    </lineage>
</organism>
<dbReference type="PROSITE" id="PS51257">
    <property type="entry name" value="PROKAR_LIPOPROTEIN"/>
    <property type="match status" value="1"/>
</dbReference>
<accession>A0A2S7WHU4</accession>
<proteinExistence type="predicted"/>
<name>A0A2S7WHU4_9FLAO</name>
<gene>
    <name evidence="2" type="ORF">BTO16_15170</name>
</gene>
<dbReference type="Pfam" id="PF13472">
    <property type="entry name" value="Lipase_GDSL_2"/>
    <property type="match status" value="1"/>
</dbReference>
<dbReference type="Proteomes" id="UP000239068">
    <property type="component" value="Unassembled WGS sequence"/>
</dbReference>
<protein>
    <recommendedName>
        <fullName evidence="1">SGNH hydrolase-type esterase domain-containing protein</fullName>
    </recommendedName>
</protein>